<dbReference type="Proteomes" id="UP000190657">
    <property type="component" value="Unassembled WGS sequence"/>
</dbReference>
<keyword evidence="2" id="KW-1185">Reference proteome</keyword>
<organism evidence="1 2">
    <name type="scientific">Eubacterium coprostanoligenes</name>
    <dbReference type="NCBI Taxonomy" id="290054"/>
    <lineage>
        <taxon>Bacteria</taxon>
        <taxon>Bacillati</taxon>
        <taxon>Bacillota</taxon>
        <taxon>Clostridia</taxon>
        <taxon>Eubacteriales</taxon>
        <taxon>Eubacteriaceae</taxon>
        <taxon>Eubacterium</taxon>
    </lineage>
</organism>
<dbReference type="EMBL" id="FUWW01000019">
    <property type="protein sequence ID" value="SJZ75032.1"/>
    <property type="molecule type" value="Genomic_DNA"/>
</dbReference>
<reference evidence="1 2" key="1">
    <citation type="submission" date="2017-02" db="EMBL/GenBank/DDBJ databases">
        <authorList>
            <person name="Peterson S.W."/>
        </authorList>
    </citation>
    <scope>NUCLEOTIDE SEQUENCE [LARGE SCALE GENOMIC DNA]</scope>
    <source>
        <strain evidence="1 2">ATCC 51222</strain>
    </source>
</reference>
<sequence>MTILSICVTIILVGVIFSFKDNSRLIIDSEVIVSENVPMIHITGKNTTFSDYYLTVSGVEYNDKYSCESQIYEMKRYDDFEFYVLPSYRYDDVQHYNNCKYTVHIYKMKNNKLNQLYSKTFTNNNNEWSVLI</sequence>
<name>A0A1T4N728_9FIRM</name>
<evidence type="ECO:0000313" key="1">
    <source>
        <dbReference type="EMBL" id="SJZ75032.1"/>
    </source>
</evidence>
<dbReference type="STRING" id="290054.SAMN02745114_01499"/>
<dbReference type="AlphaFoldDB" id="A0A1T4N728"/>
<accession>A0A1T4N728</accession>
<evidence type="ECO:0000313" key="2">
    <source>
        <dbReference type="Proteomes" id="UP000190657"/>
    </source>
</evidence>
<protein>
    <submittedName>
        <fullName evidence="1">Uncharacterized protein</fullName>
    </submittedName>
</protein>
<proteinExistence type="predicted"/>
<gene>
    <name evidence="1" type="ORF">SAMN02745114_01499</name>
</gene>